<dbReference type="OrthoDB" id="3936150at2759"/>
<dbReference type="InterPro" id="IPR036259">
    <property type="entry name" value="MFS_trans_sf"/>
</dbReference>
<protein>
    <recommendedName>
        <fullName evidence="4">Major facilitator superfamily (MFS) profile domain-containing protein</fullName>
    </recommendedName>
</protein>
<evidence type="ECO:0000313" key="2">
    <source>
        <dbReference type="EMBL" id="KIH49987.1"/>
    </source>
</evidence>
<feature type="transmembrane region" description="Helical" evidence="1">
    <location>
        <begin position="52"/>
        <end position="71"/>
    </location>
</feature>
<organism evidence="2 3">
    <name type="scientific">Ancylostoma duodenale</name>
    <dbReference type="NCBI Taxonomy" id="51022"/>
    <lineage>
        <taxon>Eukaryota</taxon>
        <taxon>Metazoa</taxon>
        <taxon>Ecdysozoa</taxon>
        <taxon>Nematoda</taxon>
        <taxon>Chromadorea</taxon>
        <taxon>Rhabditida</taxon>
        <taxon>Rhabditina</taxon>
        <taxon>Rhabditomorpha</taxon>
        <taxon>Strongyloidea</taxon>
        <taxon>Ancylostomatidae</taxon>
        <taxon>Ancylostomatinae</taxon>
        <taxon>Ancylostoma</taxon>
    </lineage>
</organism>
<gene>
    <name evidence="2" type="ORF">ANCDUO_19937</name>
</gene>
<dbReference type="Gene3D" id="1.20.1250.20">
    <property type="entry name" value="MFS general substrate transporter like domains"/>
    <property type="match status" value="1"/>
</dbReference>
<name>A0A0C2CJN2_9BILA</name>
<keyword evidence="3" id="KW-1185">Reference proteome</keyword>
<dbReference type="SUPFAM" id="SSF103473">
    <property type="entry name" value="MFS general substrate transporter"/>
    <property type="match status" value="1"/>
</dbReference>
<sequence length="141" mass="15630">MRTSPSDHAPLFPVGPQVSMIFPLLAKVFNTIVWCSQPLLYTESTPTSVRNVFCGVAGFMGDLGSVAAPYLKRLEAIHKSAPALVIVVMSLMSAAIVLIMPETKDKKLPEDLDDFDPGPLFRWMTKKNKEQQSMEEAKTFE</sequence>
<proteinExistence type="predicted"/>
<evidence type="ECO:0000256" key="1">
    <source>
        <dbReference type="SAM" id="Phobius"/>
    </source>
</evidence>
<accession>A0A0C2CJN2</accession>
<feature type="transmembrane region" description="Helical" evidence="1">
    <location>
        <begin position="20"/>
        <end position="40"/>
    </location>
</feature>
<dbReference type="EMBL" id="KN751196">
    <property type="protein sequence ID" value="KIH49987.1"/>
    <property type="molecule type" value="Genomic_DNA"/>
</dbReference>
<keyword evidence="1" id="KW-0472">Membrane</keyword>
<evidence type="ECO:0000313" key="3">
    <source>
        <dbReference type="Proteomes" id="UP000054047"/>
    </source>
</evidence>
<dbReference type="AlphaFoldDB" id="A0A0C2CJN2"/>
<feature type="transmembrane region" description="Helical" evidence="1">
    <location>
        <begin position="83"/>
        <end position="100"/>
    </location>
</feature>
<keyword evidence="1" id="KW-0812">Transmembrane</keyword>
<dbReference type="Proteomes" id="UP000054047">
    <property type="component" value="Unassembled WGS sequence"/>
</dbReference>
<keyword evidence="1" id="KW-1133">Transmembrane helix</keyword>
<evidence type="ECO:0008006" key="4">
    <source>
        <dbReference type="Google" id="ProtNLM"/>
    </source>
</evidence>
<reference evidence="2 3" key="1">
    <citation type="submission" date="2013-12" db="EMBL/GenBank/DDBJ databases">
        <title>Draft genome of the parsitic nematode Ancylostoma duodenale.</title>
        <authorList>
            <person name="Mitreva M."/>
        </authorList>
    </citation>
    <scope>NUCLEOTIDE SEQUENCE [LARGE SCALE GENOMIC DNA]</scope>
    <source>
        <strain evidence="2 3">Zhejiang</strain>
    </source>
</reference>